<evidence type="ECO:0000313" key="1">
    <source>
        <dbReference type="EMBL" id="KAJ4935422.1"/>
    </source>
</evidence>
<organism evidence="1 2">
    <name type="scientific">Pogonophryne albipinna</name>
    <dbReference type="NCBI Taxonomy" id="1090488"/>
    <lineage>
        <taxon>Eukaryota</taxon>
        <taxon>Metazoa</taxon>
        <taxon>Chordata</taxon>
        <taxon>Craniata</taxon>
        <taxon>Vertebrata</taxon>
        <taxon>Euteleostomi</taxon>
        <taxon>Actinopterygii</taxon>
        <taxon>Neopterygii</taxon>
        <taxon>Teleostei</taxon>
        <taxon>Neoteleostei</taxon>
        <taxon>Acanthomorphata</taxon>
        <taxon>Eupercaria</taxon>
        <taxon>Perciformes</taxon>
        <taxon>Notothenioidei</taxon>
        <taxon>Pogonophryne</taxon>
    </lineage>
</organism>
<proteinExistence type="predicted"/>
<name>A0AAD6B2C1_9TELE</name>
<dbReference type="AlphaFoldDB" id="A0AAD6B2C1"/>
<reference evidence="1" key="1">
    <citation type="submission" date="2022-11" db="EMBL/GenBank/DDBJ databases">
        <title>Chromosome-level genome of Pogonophryne albipinna.</title>
        <authorList>
            <person name="Jo E."/>
        </authorList>
    </citation>
    <scope>NUCLEOTIDE SEQUENCE</scope>
    <source>
        <strain evidence="1">SGF0006</strain>
        <tissue evidence="1">Muscle</tissue>
    </source>
</reference>
<accession>A0AAD6B2C1</accession>
<feature type="non-terminal residue" evidence="1">
    <location>
        <position position="1"/>
    </location>
</feature>
<evidence type="ECO:0000313" key="2">
    <source>
        <dbReference type="Proteomes" id="UP001219934"/>
    </source>
</evidence>
<protein>
    <submittedName>
        <fullName evidence="1">Uncharacterized protein</fullName>
    </submittedName>
</protein>
<keyword evidence="2" id="KW-1185">Reference proteome</keyword>
<dbReference type="EMBL" id="JAPTMU010000011">
    <property type="protein sequence ID" value="KAJ4935422.1"/>
    <property type="molecule type" value="Genomic_DNA"/>
</dbReference>
<comment type="caution">
    <text evidence="1">The sequence shown here is derived from an EMBL/GenBank/DDBJ whole genome shotgun (WGS) entry which is preliminary data.</text>
</comment>
<feature type="non-terminal residue" evidence="1">
    <location>
        <position position="248"/>
    </location>
</feature>
<sequence>TQKKDILSAHRMVSATQESLKSIARDFKTVKAAADTFAKWTNENIEEREEGTDIEVAVALPQKRTKKRSRAEEMSPDEALSDAERAYEVNVHNAILDTAIETIHRRFMTHGTLFADLTWLDPRNFSQIRTTPLPNTALKDLSNCLIRFDSRATVENLQSELIGLAGQWDRLKASHVEEYKTRTAGLGPDGKGPGLLGSGVLEALKQQKSLQLTEGDCSKSAAQQILSDIHTVSAPLCFLQIFCLHTYG</sequence>
<dbReference type="Proteomes" id="UP001219934">
    <property type="component" value="Unassembled WGS sequence"/>
</dbReference>
<gene>
    <name evidence="1" type="ORF">JOQ06_016955</name>
</gene>